<name>A0A4Y2HL32_ARAVE</name>
<comment type="caution">
    <text evidence="1">The sequence shown here is derived from an EMBL/GenBank/DDBJ whole genome shotgun (WGS) entry which is preliminary data.</text>
</comment>
<dbReference type="EMBL" id="BGPR01002003">
    <property type="protein sequence ID" value="GBM66037.1"/>
    <property type="molecule type" value="Genomic_DNA"/>
</dbReference>
<gene>
    <name evidence="1" type="ORF">AVEN_39590_1</name>
</gene>
<dbReference type="Proteomes" id="UP000499080">
    <property type="component" value="Unassembled WGS sequence"/>
</dbReference>
<evidence type="ECO:0000313" key="2">
    <source>
        <dbReference type="Proteomes" id="UP000499080"/>
    </source>
</evidence>
<sequence>MVAIAAKFVAKMVAKFVAKMVAIVAKFVAQVRDPGLAAARHSILTPVKLSFQPHVIHLRLQSALAIEGAKTAPPTAALQSPLFPPHTQRISDFLLSKRGPNLVRSFGVPPNLVRGNKFESEHEVLEFDFVGIPSSPSRYANFHQSFPEPL</sequence>
<keyword evidence="2" id="KW-1185">Reference proteome</keyword>
<reference evidence="1 2" key="1">
    <citation type="journal article" date="2019" name="Sci. Rep.">
        <title>Orb-weaving spider Araneus ventricosus genome elucidates the spidroin gene catalogue.</title>
        <authorList>
            <person name="Kono N."/>
            <person name="Nakamura H."/>
            <person name="Ohtoshi R."/>
            <person name="Moran D.A.P."/>
            <person name="Shinohara A."/>
            <person name="Yoshida Y."/>
            <person name="Fujiwara M."/>
            <person name="Mori M."/>
            <person name="Tomita M."/>
            <person name="Arakawa K."/>
        </authorList>
    </citation>
    <scope>NUCLEOTIDE SEQUENCE [LARGE SCALE GENOMIC DNA]</scope>
</reference>
<accession>A0A4Y2HL32</accession>
<dbReference type="AlphaFoldDB" id="A0A4Y2HL32"/>
<organism evidence="1 2">
    <name type="scientific">Araneus ventricosus</name>
    <name type="common">Orbweaver spider</name>
    <name type="synonym">Epeira ventricosa</name>
    <dbReference type="NCBI Taxonomy" id="182803"/>
    <lineage>
        <taxon>Eukaryota</taxon>
        <taxon>Metazoa</taxon>
        <taxon>Ecdysozoa</taxon>
        <taxon>Arthropoda</taxon>
        <taxon>Chelicerata</taxon>
        <taxon>Arachnida</taxon>
        <taxon>Araneae</taxon>
        <taxon>Araneomorphae</taxon>
        <taxon>Entelegynae</taxon>
        <taxon>Araneoidea</taxon>
        <taxon>Araneidae</taxon>
        <taxon>Araneus</taxon>
    </lineage>
</organism>
<evidence type="ECO:0000313" key="1">
    <source>
        <dbReference type="EMBL" id="GBM66037.1"/>
    </source>
</evidence>
<protein>
    <submittedName>
        <fullName evidence="1">Uncharacterized protein</fullName>
    </submittedName>
</protein>
<proteinExistence type="predicted"/>